<name>A0A5A8C0D1_CAFRO</name>
<dbReference type="NCBIfam" id="TIGR00562">
    <property type="entry name" value="proto_IX_ox"/>
    <property type="match status" value="1"/>
</dbReference>
<evidence type="ECO:0000256" key="9">
    <source>
        <dbReference type="ARBA" id="ARBA00023244"/>
    </source>
</evidence>
<dbReference type="GO" id="GO:0006782">
    <property type="term" value="P:protoporphyrinogen IX biosynthetic process"/>
    <property type="evidence" value="ECO:0007669"/>
    <property type="project" value="UniProtKB-UniRule"/>
</dbReference>
<dbReference type="EMBL" id="VLTN01000093">
    <property type="protein sequence ID" value="KAA0146274.1"/>
    <property type="molecule type" value="Genomic_DNA"/>
</dbReference>
<evidence type="ECO:0000256" key="3">
    <source>
        <dbReference type="ARBA" id="ARBA00010551"/>
    </source>
</evidence>
<protein>
    <recommendedName>
        <fullName evidence="4 11">Protoporphyrinogen oxidase</fullName>
        <ecNumber evidence="4 11">1.3.3.4</ecNumber>
    </recommendedName>
</protein>
<sequence>MAQRVAVVGGGLSGLTFAWALQRVVPKTVAITLVEASSRTGGWLFSHRSDDGFLFEKGCRGLRGGKPVGDGAVVISTMHELGMHEDSEFGQAVGNHGLARQRFIKHGGSLHAMPVSPAGLLSWPPLPSPLRMAFSEPFRPAPVDNEDETVRDFISRRLGEEAADNLVDAMAAGVWAGRINELSAAAVFPDLVALEAEGGSLTGGFAKRALARFGVGSSSARWQPPLTPWFQQGKEFAVAEAEASFRASPELQSSPLVGATSVSTTMGTEGFVRRLRAELERCENVTLLDNSAVVRVTPPDAKTSAARLSLAATPAAAASGNPLSDFGSEWRPDGREIVADLVVSAQPSPALASALEASGGWAGSEVVSLLRSIPRSSVGVVCTGWKTPAIREVAGRRGFGFLSPTREDASVLGTVWDSCVFPHQAVEGRYLSEDRASVMMGGRRNPDVASWSPQQLRDEAMRSLEADTGVPSSVAPDEVNTWVAAEAIPQYTVGHLDRMAALQQGLSQTAPWMRILGNSYYGVGAAACLVNARGAAKQVADQLLVDEAAAARS</sequence>
<evidence type="ECO:0000256" key="4">
    <source>
        <dbReference type="ARBA" id="ARBA00012867"/>
    </source>
</evidence>
<keyword evidence="7 11" id="KW-0560">Oxidoreductase</keyword>
<evidence type="ECO:0000256" key="6">
    <source>
        <dbReference type="ARBA" id="ARBA00022827"/>
    </source>
</evidence>
<dbReference type="SUPFAM" id="SSF54373">
    <property type="entry name" value="FAD-linked reductases, C-terminal domain"/>
    <property type="match status" value="1"/>
</dbReference>
<dbReference type="GO" id="GO:0005743">
    <property type="term" value="C:mitochondrial inner membrane"/>
    <property type="evidence" value="ECO:0007669"/>
    <property type="project" value="UniProtKB-SubCell"/>
</dbReference>
<evidence type="ECO:0000313" key="14">
    <source>
        <dbReference type="Proteomes" id="UP000323011"/>
    </source>
</evidence>
<evidence type="ECO:0000259" key="12">
    <source>
        <dbReference type="Pfam" id="PF01593"/>
    </source>
</evidence>
<evidence type="ECO:0000256" key="8">
    <source>
        <dbReference type="ARBA" id="ARBA00023133"/>
    </source>
</evidence>
<evidence type="ECO:0000256" key="11">
    <source>
        <dbReference type="RuleBase" id="RU367069"/>
    </source>
</evidence>
<dbReference type="InterPro" id="IPR036188">
    <property type="entry name" value="FAD/NAD-bd_sf"/>
</dbReference>
<keyword evidence="6 11" id="KW-0274">FAD</keyword>
<evidence type="ECO:0000313" key="13">
    <source>
        <dbReference type="EMBL" id="KAA0146274.1"/>
    </source>
</evidence>
<gene>
    <name evidence="13" type="ORF">FNF29_08145</name>
</gene>
<keyword evidence="9 11" id="KW-0627">Porphyrin biosynthesis</keyword>
<evidence type="ECO:0000256" key="1">
    <source>
        <dbReference type="ARBA" id="ARBA00002600"/>
    </source>
</evidence>
<organism evidence="13 14">
    <name type="scientific">Cafeteria roenbergensis</name>
    <name type="common">Marine flagellate</name>
    <dbReference type="NCBI Taxonomy" id="33653"/>
    <lineage>
        <taxon>Eukaryota</taxon>
        <taxon>Sar</taxon>
        <taxon>Stramenopiles</taxon>
        <taxon>Bigyra</taxon>
        <taxon>Opalozoa</taxon>
        <taxon>Bicosoecida</taxon>
        <taxon>Cafeteriaceae</taxon>
        <taxon>Cafeteria</taxon>
    </lineage>
</organism>
<comment type="caution">
    <text evidence="13">The sequence shown here is derived from an EMBL/GenBank/DDBJ whole genome shotgun (WGS) entry which is preliminary data.</text>
</comment>
<feature type="domain" description="Amine oxidase" evidence="12">
    <location>
        <begin position="12"/>
        <end position="539"/>
    </location>
</feature>
<proteinExistence type="inferred from homology"/>
<dbReference type="PANTHER" id="PTHR42923">
    <property type="entry name" value="PROTOPORPHYRINOGEN OXIDASE"/>
    <property type="match status" value="1"/>
</dbReference>
<evidence type="ECO:0000256" key="2">
    <source>
        <dbReference type="ARBA" id="ARBA00005073"/>
    </source>
</evidence>
<dbReference type="AlphaFoldDB" id="A0A5A8C0D1"/>
<dbReference type="Pfam" id="PF01593">
    <property type="entry name" value="Amino_oxidase"/>
    <property type="match status" value="1"/>
</dbReference>
<keyword evidence="8 11" id="KW-0350">Heme biosynthesis</keyword>
<evidence type="ECO:0000256" key="5">
    <source>
        <dbReference type="ARBA" id="ARBA00022630"/>
    </source>
</evidence>
<evidence type="ECO:0000256" key="7">
    <source>
        <dbReference type="ARBA" id="ARBA00023002"/>
    </source>
</evidence>
<comment type="pathway">
    <text evidence="2 11">Porphyrin-containing compound metabolism; protoporphyrin-IX biosynthesis; protoporphyrin-IX from protoporphyrinogen-IX: step 1/1.</text>
</comment>
<dbReference type="Proteomes" id="UP000323011">
    <property type="component" value="Unassembled WGS sequence"/>
</dbReference>
<keyword evidence="5 11" id="KW-0285">Flavoprotein</keyword>
<dbReference type="InterPro" id="IPR004572">
    <property type="entry name" value="Protoporphyrinogen_oxidase"/>
</dbReference>
<dbReference type="EC" id="1.3.3.4" evidence="4 11"/>
<evidence type="ECO:0000256" key="10">
    <source>
        <dbReference type="ARBA" id="ARBA00047554"/>
    </source>
</evidence>
<dbReference type="InterPro" id="IPR050464">
    <property type="entry name" value="Zeta_carotene_desat/Oxidored"/>
</dbReference>
<comment type="function">
    <text evidence="1 11">Catalyzes the 6-electron oxidation of protoporphyrinogen-IX to form protoporphyrin-IX.</text>
</comment>
<dbReference type="OMA" id="WFDQWFG"/>
<dbReference type="SUPFAM" id="SSF51905">
    <property type="entry name" value="FAD/NAD(P)-binding domain"/>
    <property type="match status" value="1"/>
</dbReference>
<keyword evidence="14" id="KW-1185">Reference proteome</keyword>
<reference evidence="13 14" key="1">
    <citation type="submission" date="2019-07" db="EMBL/GenBank/DDBJ databases">
        <title>Genomes of Cafeteria roenbergensis.</title>
        <authorList>
            <person name="Fischer M.G."/>
            <person name="Hackl T."/>
            <person name="Roman M."/>
        </authorList>
    </citation>
    <scope>NUCLEOTIDE SEQUENCE [LARGE SCALE GENOMIC DNA]</scope>
    <source>
        <strain evidence="13 14">BVI</strain>
    </source>
</reference>
<comment type="catalytic activity">
    <reaction evidence="10 11">
        <text>protoporphyrinogen IX + 3 O2 = protoporphyrin IX + 3 H2O2</text>
        <dbReference type="Rhea" id="RHEA:25576"/>
        <dbReference type="ChEBI" id="CHEBI:15379"/>
        <dbReference type="ChEBI" id="CHEBI:16240"/>
        <dbReference type="ChEBI" id="CHEBI:57306"/>
        <dbReference type="ChEBI" id="CHEBI:57307"/>
        <dbReference type="EC" id="1.3.3.4"/>
    </reaction>
</comment>
<dbReference type="PANTHER" id="PTHR42923:SF3">
    <property type="entry name" value="PROTOPORPHYRINOGEN OXIDASE"/>
    <property type="match status" value="1"/>
</dbReference>
<comment type="similarity">
    <text evidence="3 11">Belongs to the protoporphyrinogen/coproporphyrinogen oxidase family. Protoporphyrinogen oxidase subfamily.</text>
</comment>
<dbReference type="InterPro" id="IPR002937">
    <property type="entry name" value="Amino_oxidase"/>
</dbReference>
<accession>A0A5A8C0D1</accession>
<dbReference type="GO" id="GO:0004729">
    <property type="term" value="F:oxygen-dependent protoporphyrinogen oxidase activity"/>
    <property type="evidence" value="ECO:0007669"/>
    <property type="project" value="UniProtKB-UniRule"/>
</dbReference>
<dbReference type="UniPathway" id="UPA00251">
    <property type="reaction ID" value="UER00324"/>
</dbReference>
<comment type="subcellular location">
    <subcellularLocation>
        <location evidence="11">Mitochondrion inner membrane</location>
    </subcellularLocation>
</comment>
<comment type="cofactor">
    <cofactor evidence="11">
        <name>FAD</name>
        <dbReference type="ChEBI" id="CHEBI:57692"/>
    </cofactor>
    <text evidence="11">Binds 1 FAD per subunit.</text>
</comment>
<dbReference type="Gene3D" id="3.50.50.60">
    <property type="entry name" value="FAD/NAD(P)-binding domain"/>
    <property type="match status" value="1"/>
</dbReference>